<keyword evidence="19" id="KW-1185">Reference proteome</keyword>
<keyword evidence="11 16" id="KW-0010">Activator</keyword>
<dbReference type="Proteomes" id="UP000120518">
    <property type="component" value="Segment"/>
</dbReference>
<dbReference type="GO" id="GO:0052150">
    <property type="term" value="P:symbiont-mediated perturbation of host apoptosis"/>
    <property type="evidence" value="ECO:0007669"/>
    <property type="project" value="UniProtKB-KW"/>
</dbReference>
<evidence type="ECO:0000256" key="5">
    <source>
        <dbReference type="ARBA" id="ARBA00022632"/>
    </source>
</evidence>
<comment type="similarity">
    <text evidence="1 16 17">Belongs to the papillomaviridae E6 protein family.</text>
</comment>
<dbReference type="Gene3D" id="3.30.240.40">
    <property type="entry name" value="E6 early regulatory protein"/>
    <property type="match status" value="2"/>
</dbReference>
<dbReference type="InterPro" id="IPR038575">
    <property type="entry name" value="E6_sf"/>
</dbReference>
<keyword evidence="3 16" id="KW-1048">Host nucleus</keyword>
<evidence type="ECO:0000256" key="4">
    <source>
        <dbReference type="ARBA" id="ARBA00022581"/>
    </source>
</evidence>
<name>D7P173_9PAPI</name>
<dbReference type="OrthoDB" id="27353at10239"/>
<dbReference type="GO" id="GO:0030430">
    <property type="term" value="C:host cell cytoplasm"/>
    <property type="evidence" value="ECO:0007669"/>
    <property type="project" value="UniProtKB-SubCell"/>
</dbReference>
<keyword evidence="14 16" id="KW-0899">Viral immunoevasion</keyword>
<dbReference type="EMBL" id="GQ845443">
    <property type="protein sequence ID" value="ADH29805.1"/>
    <property type="molecule type" value="Genomic_DNA"/>
</dbReference>
<keyword evidence="2 16" id="KW-0244">Early protein</keyword>
<comment type="subcellular location">
    <subcellularLocation>
        <location evidence="16 17">Host cytoplasm</location>
    </subcellularLocation>
    <subcellularLocation>
        <location evidence="16 17">Host nucleus</location>
    </subcellularLocation>
</comment>
<evidence type="ECO:0000256" key="8">
    <source>
        <dbReference type="ARBA" id="ARBA00022833"/>
    </source>
</evidence>
<keyword evidence="13 16" id="KW-1035">Host cytoplasm</keyword>
<protein>
    <recommendedName>
        <fullName evidence="16 17">Protein E6</fullName>
    </recommendedName>
</protein>
<dbReference type="InterPro" id="IPR001334">
    <property type="entry name" value="E6"/>
</dbReference>
<comment type="subunit">
    <text evidence="16">Forms homodimers. Interacts with ubiquitin-protein ligase UBE3A/E6-AP; this interaction stimulates UBE3A ubiquitin activity. Interacts with host BAK1.</text>
</comment>
<dbReference type="GeneID" id="9231105"/>
<keyword evidence="10 16" id="KW-0238">DNA-binding</keyword>
<evidence type="ECO:0000256" key="11">
    <source>
        <dbReference type="ARBA" id="ARBA00023159"/>
    </source>
</evidence>
<evidence type="ECO:0000256" key="14">
    <source>
        <dbReference type="ARBA" id="ARBA00023280"/>
    </source>
</evidence>
<dbReference type="GO" id="GO:0008270">
    <property type="term" value="F:zinc ion binding"/>
    <property type="evidence" value="ECO:0007669"/>
    <property type="project" value="UniProtKB-KW"/>
</dbReference>
<dbReference type="GO" id="GO:0006351">
    <property type="term" value="P:DNA-templated transcription"/>
    <property type="evidence" value="ECO:0007669"/>
    <property type="project" value="UniProtKB-UniRule"/>
</dbReference>
<evidence type="ECO:0000256" key="3">
    <source>
        <dbReference type="ARBA" id="ARBA00022562"/>
    </source>
</evidence>
<dbReference type="Pfam" id="PF00518">
    <property type="entry name" value="E6"/>
    <property type="match status" value="1"/>
</dbReference>
<proteinExistence type="inferred from homology"/>
<dbReference type="GO" id="GO:0039648">
    <property type="term" value="P:symbiont-mediated perturbation of host ubiquitin-like protein modification"/>
    <property type="evidence" value="ECO:0007669"/>
    <property type="project" value="UniProtKB-UniRule"/>
</dbReference>
<evidence type="ECO:0000256" key="12">
    <source>
        <dbReference type="ARBA" id="ARBA00023163"/>
    </source>
</evidence>
<dbReference type="KEGG" id="vg:9231105"/>
<evidence type="ECO:0000256" key="15">
    <source>
        <dbReference type="ARBA" id="ARBA00023323"/>
    </source>
</evidence>
<dbReference type="GO" id="GO:0052170">
    <property type="term" value="P:symbiont-mediated suppression of host innate immune response"/>
    <property type="evidence" value="ECO:0007669"/>
    <property type="project" value="UniProtKB-KW"/>
</dbReference>
<dbReference type="RefSeq" id="YP_003668025.1">
    <property type="nucleotide sequence ID" value="NC_014185.1"/>
</dbReference>
<comment type="function">
    <text evidence="16">Plays a major role in the induction and maintenance of cellular transformation. E6 associates with host UBE3A/E6-AP ubiquitin-protein ligase and modulates its activity. Protects host keratinocytes from apoptosis by mediating the degradation of host BAK1. May also inhibit host immune response.</text>
</comment>
<keyword evidence="4 16" id="KW-0945">Host-virus interaction</keyword>
<keyword evidence="9 16" id="KW-0805">Transcription regulation</keyword>
<comment type="caution">
    <text evidence="16">Lacks conserved residue(s) required for the propagation of feature annotation.</text>
</comment>
<accession>D7P173</accession>
<sequence length="143" mass="16936">MDLQQSPTPVTITEYCNTFGFSLKDIRLPCTFCRFYLTIQDLASFELKQFRLLWKGPFCYACCRSCMRLTAAFEVRKHYQCSCSCLFLEDLLGRPLQHIPMRCLLCLALLDYAEKLQHFCVREDFVLVRGNWRGYCRNCIRKE</sequence>
<keyword evidence="15 16" id="KW-1119">Modulation of host cell apoptosis by virus</keyword>
<evidence type="ECO:0000256" key="10">
    <source>
        <dbReference type="ARBA" id="ARBA00023125"/>
    </source>
</evidence>
<dbReference type="GO" id="GO:0039502">
    <property type="term" value="P:symbiont-mediated suppression of host type I interferon-mediated signaling pathway"/>
    <property type="evidence" value="ECO:0007669"/>
    <property type="project" value="UniProtKB-UniRule"/>
</dbReference>
<evidence type="ECO:0000256" key="7">
    <source>
        <dbReference type="ARBA" id="ARBA00022771"/>
    </source>
</evidence>
<dbReference type="GO" id="GO:0006355">
    <property type="term" value="P:regulation of DNA-templated transcription"/>
    <property type="evidence" value="ECO:0007669"/>
    <property type="project" value="UniProtKB-UniRule"/>
</dbReference>
<evidence type="ECO:0000256" key="2">
    <source>
        <dbReference type="ARBA" id="ARBA00022518"/>
    </source>
</evidence>
<evidence type="ECO:0000256" key="1">
    <source>
        <dbReference type="ARBA" id="ARBA00006346"/>
    </source>
</evidence>
<evidence type="ECO:0000313" key="19">
    <source>
        <dbReference type="Proteomes" id="UP000120518"/>
    </source>
</evidence>
<keyword evidence="6 16" id="KW-0479">Metal-binding</keyword>
<dbReference type="HAMAP" id="MF_04006">
    <property type="entry name" value="HPV_E6"/>
    <property type="match status" value="1"/>
</dbReference>
<evidence type="ECO:0000256" key="16">
    <source>
        <dbReference type="HAMAP-Rule" id="MF_04006"/>
    </source>
</evidence>
<evidence type="ECO:0000256" key="9">
    <source>
        <dbReference type="ARBA" id="ARBA00023015"/>
    </source>
</evidence>
<evidence type="ECO:0000256" key="13">
    <source>
        <dbReference type="ARBA" id="ARBA00023200"/>
    </source>
</evidence>
<evidence type="ECO:0000256" key="6">
    <source>
        <dbReference type="ARBA" id="ARBA00022723"/>
    </source>
</evidence>
<organism evidence="18 19">
    <name type="scientific">Human papillomavirus 121</name>
    <dbReference type="NCBI Taxonomy" id="915429"/>
    <lineage>
        <taxon>Viruses</taxon>
        <taxon>Monodnaviria</taxon>
        <taxon>Shotokuvirae</taxon>
        <taxon>Cossaviricota</taxon>
        <taxon>Papovaviricetes</taxon>
        <taxon>Zurhausenvirales</taxon>
        <taxon>Papillomaviridae</taxon>
        <taxon>Firstpapillomavirinae</taxon>
        <taxon>Gammapapillomavirus</taxon>
        <taxon>Gammapapillomavirus 10</taxon>
    </lineage>
</organism>
<evidence type="ECO:0000313" key="18">
    <source>
        <dbReference type="EMBL" id="ADH29805.1"/>
    </source>
</evidence>
<gene>
    <name evidence="16 18" type="primary">E6</name>
</gene>
<feature type="zinc finger region" evidence="16">
    <location>
        <begin position="103"/>
        <end position="139"/>
    </location>
</feature>
<keyword evidence="12 16" id="KW-0804">Transcription</keyword>
<dbReference type="GO" id="GO:0003677">
    <property type="term" value="F:DNA binding"/>
    <property type="evidence" value="ECO:0007669"/>
    <property type="project" value="UniProtKB-UniRule"/>
</dbReference>
<evidence type="ECO:0000256" key="17">
    <source>
        <dbReference type="RuleBase" id="RU363123"/>
    </source>
</evidence>
<dbReference type="SUPFAM" id="SSF161229">
    <property type="entry name" value="E6 C-terminal domain-like"/>
    <property type="match status" value="2"/>
</dbReference>
<keyword evidence="8 16" id="KW-0862">Zinc</keyword>
<reference evidence="18 19" key="1">
    <citation type="journal article" date="2010" name="Virology">
        <title>Classification of papillomaviruses (PVs) based on 189 PV types and proposal of taxonomic amendments.</title>
        <authorList>
            <person name="Bernard H.U."/>
            <person name="Burk R.D."/>
            <person name="Chen Z."/>
            <person name="van Doorslaer K."/>
            <person name="Hausen H."/>
            <person name="de Villiers E.M."/>
        </authorList>
    </citation>
    <scope>NUCLEOTIDE SEQUENCE [LARGE SCALE GENOMIC DNA]</scope>
    <source>
        <strain evidence="18">NJ3301</strain>
    </source>
</reference>
<feature type="zinc finger region" evidence="16">
    <location>
        <begin position="30"/>
        <end position="66"/>
    </location>
</feature>
<keyword evidence="7 16" id="KW-0863">Zinc-finger</keyword>
<keyword evidence="5 16" id="KW-1090">Inhibition of host innate immune response by virus</keyword>
<dbReference type="GO" id="GO:0042025">
    <property type="term" value="C:host cell nucleus"/>
    <property type="evidence" value="ECO:0007669"/>
    <property type="project" value="UniProtKB-SubCell"/>
</dbReference>